<evidence type="ECO:0000313" key="1">
    <source>
        <dbReference type="EMBL" id="GGL44010.1"/>
    </source>
</evidence>
<dbReference type="SUPFAM" id="SSF50118">
    <property type="entry name" value="Cell growth inhibitor/plasmid maintenance toxic component"/>
    <property type="match status" value="1"/>
</dbReference>
<sequence length="104" mass="11484">MPEPQQGQVWTATSRLSGRTTTVVLLDSDVVIRQRPMLVVAPVRPAREVPSRHQLLTVALGADEVVALYDLATLPKESLTEQSSVLPPEVMEQVRVGLRARFDL</sequence>
<organism evidence="1 2">
    <name type="scientific">Nocardia jinanensis</name>
    <dbReference type="NCBI Taxonomy" id="382504"/>
    <lineage>
        <taxon>Bacteria</taxon>
        <taxon>Bacillati</taxon>
        <taxon>Actinomycetota</taxon>
        <taxon>Actinomycetes</taxon>
        <taxon>Mycobacteriales</taxon>
        <taxon>Nocardiaceae</taxon>
        <taxon>Nocardia</taxon>
    </lineage>
</organism>
<dbReference type="Gene3D" id="2.30.30.110">
    <property type="match status" value="1"/>
</dbReference>
<dbReference type="Proteomes" id="UP000638263">
    <property type="component" value="Unassembled WGS sequence"/>
</dbReference>
<evidence type="ECO:0000313" key="2">
    <source>
        <dbReference type="Proteomes" id="UP000638263"/>
    </source>
</evidence>
<comment type="caution">
    <text evidence="1">The sequence shown here is derived from an EMBL/GenBank/DDBJ whole genome shotgun (WGS) entry which is preliminary data.</text>
</comment>
<proteinExistence type="predicted"/>
<accession>A0A917VZK0</accession>
<dbReference type="AlphaFoldDB" id="A0A917VZK0"/>
<dbReference type="InterPro" id="IPR011067">
    <property type="entry name" value="Plasmid_toxin/cell-grow_inhib"/>
</dbReference>
<dbReference type="RefSeq" id="WP_063000607.1">
    <property type="nucleotide sequence ID" value="NZ_BMMH01000035.1"/>
</dbReference>
<gene>
    <name evidence="1" type="ORF">GCM10011588_68460</name>
</gene>
<evidence type="ECO:0008006" key="3">
    <source>
        <dbReference type="Google" id="ProtNLM"/>
    </source>
</evidence>
<keyword evidence="2" id="KW-1185">Reference proteome</keyword>
<reference evidence="1" key="1">
    <citation type="journal article" date="2014" name="Int. J. Syst. Evol. Microbiol.">
        <title>Complete genome sequence of Corynebacterium casei LMG S-19264T (=DSM 44701T), isolated from a smear-ripened cheese.</title>
        <authorList>
            <consortium name="US DOE Joint Genome Institute (JGI-PGF)"/>
            <person name="Walter F."/>
            <person name="Albersmeier A."/>
            <person name="Kalinowski J."/>
            <person name="Ruckert C."/>
        </authorList>
    </citation>
    <scope>NUCLEOTIDE SEQUENCE</scope>
    <source>
        <strain evidence="1">CGMCC 4.3508</strain>
    </source>
</reference>
<dbReference type="EMBL" id="BMMH01000035">
    <property type="protein sequence ID" value="GGL44010.1"/>
    <property type="molecule type" value="Genomic_DNA"/>
</dbReference>
<name>A0A917VZK0_9NOCA</name>
<reference evidence="1" key="2">
    <citation type="submission" date="2020-09" db="EMBL/GenBank/DDBJ databases">
        <authorList>
            <person name="Sun Q."/>
            <person name="Zhou Y."/>
        </authorList>
    </citation>
    <scope>NUCLEOTIDE SEQUENCE</scope>
    <source>
        <strain evidence="1">CGMCC 4.3508</strain>
    </source>
</reference>
<protein>
    <recommendedName>
        <fullName evidence="3">Type II toxin-antitoxin system PemK/MazF family toxin</fullName>
    </recommendedName>
</protein>